<dbReference type="EMBL" id="WHYR01000040">
    <property type="protein sequence ID" value="MQL53148.1"/>
    <property type="molecule type" value="Genomic_DNA"/>
</dbReference>
<dbReference type="InterPro" id="IPR050847">
    <property type="entry name" value="SASP_DNA-binding"/>
</dbReference>
<dbReference type="InterPro" id="IPR038300">
    <property type="entry name" value="SASP_sf_alpha/beta"/>
</dbReference>
<reference evidence="3 4" key="1">
    <citation type="submission" date="2019-10" db="EMBL/GenBank/DDBJ databases">
        <title>Comparative genomics of sulfur disproportionating microorganisms.</title>
        <authorList>
            <person name="Ward L.M."/>
            <person name="Bertran E."/>
            <person name="Johnston D."/>
        </authorList>
    </citation>
    <scope>NUCLEOTIDE SEQUENCE [LARGE SCALE GENOMIC DNA]</scope>
    <source>
        <strain evidence="3 4">DSM 14055</strain>
    </source>
</reference>
<dbReference type="Gene3D" id="6.10.10.80">
    <property type="entry name" value="Small, acid-soluble spore protein, alpha/beta type-like"/>
    <property type="match status" value="2"/>
</dbReference>
<dbReference type="AlphaFoldDB" id="A0A6N7IVI2"/>
<proteinExistence type="predicted"/>
<keyword evidence="4" id="KW-1185">Reference proteome</keyword>
<dbReference type="Pfam" id="PF00269">
    <property type="entry name" value="SASP"/>
    <property type="match status" value="2"/>
</dbReference>
<dbReference type="InterPro" id="IPR001448">
    <property type="entry name" value="SASP_alpha/beta-type"/>
</dbReference>
<keyword evidence="2" id="KW-0749">Sporulation</keyword>
<gene>
    <name evidence="3" type="ORF">GFC01_12955</name>
</gene>
<dbReference type="GO" id="GO:0003690">
    <property type="term" value="F:double-stranded DNA binding"/>
    <property type="evidence" value="ECO:0007669"/>
    <property type="project" value="InterPro"/>
</dbReference>
<accession>A0A6N7IVI2</accession>
<name>A0A6N7IVI2_9FIRM</name>
<dbReference type="Proteomes" id="UP000441717">
    <property type="component" value="Unassembled WGS sequence"/>
</dbReference>
<dbReference type="OrthoDB" id="1683773at2"/>
<evidence type="ECO:0000313" key="3">
    <source>
        <dbReference type="EMBL" id="MQL53148.1"/>
    </source>
</evidence>
<evidence type="ECO:0000256" key="2">
    <source>
        <dbReference type="ARBA" id="ARBA00022969"/>
    </source>
</evidence>
<protein>
    <submittedName>
        <fullName evidence="3">Small, acid-soluble spore protein, alpha/beta type</fullName>
    </submittedName>
</protein>
<dbReference type="GO" id="GO:0030435">
    <property type="term" value="P:sporulation resulting in formation of a cellular spore"/>
    <property type="evidence" value="ECO:0007669"/>
    <property type="project" value="UniProtKB-KW"/>
</dbReference>
<evidence type="ECO:0000256" key="1">
    <source>
        <dbReference type="ARBA" id="ARBA00003863"/>
    </source>
</evidence>
<organism evidence="3 4">
    <name type="scientific">Desulfofundulus thermobenzoicus</name>
    <dbReference type="NCBI Taxonomy" id="29376"/>
    <lineage>
        <taxon>Bacteria</taxon>
        <taxon>Bacillati</taxon>
        <taxon>Bacillota</taxon>
        <taxon>Clostridia</taxon>
        <taxon>Eubacteriales</taxon>
        <taxon>Peptococcaceae</taxon>
        <taxon>Desulfofundulus</taxon>
    </lineage>
</organism>
<comment type="caution">
    <text evidence="3">The sequence shown here is derived from an EMBL/GenBank/DDBJ whole genome shotgun (WGS) entry which is preliminary data.</text>
</comment>
<comment type="function">
    <text evidence="1">SASP are bound to spore DNA. They are double-stranded DNA-binding proteins that cause DNA to change to an a-like conformation. They protect the DNA backbone from chemical and enzymatic cleavage and are thus involved in dormant spore's high resistance to UV light.</text>
</comment>
<evidence type="ECO:0000313" key="4">
    <source>
        <dbReference type="Proteomes" id="UP000441717"/>
    </source>
</evidence>
<dbReference type="GO" id="GO:0006265">
    <property type="term" value="P:DNA topological change"/>
    <property type="evidence" value="ECO:0007669"/>
    <property type="project" value="InterPro"/>
</dbReference>
<sequence>MPNRKNRLLVPAADSRLDAFKYEIASELGYPGHIGQSRASEHNWNQIMDAMKYELATELGLTPQIENGYWGNVSSRACGAVGGRIGGKLGGNMVRRMILFAEQNLLR</sequence>
<dbReference type="PANTHER" id="PTHR36107:SF1">
    <property type="entry name" value="SMALL, ACID-SOLUBLE SPORE PROTEIN A"/>
    <property type="match status" value="1"/>
</dbReference>
<dbReference type="PANTHER" id="PTHR36107">
    <property type="entry name" value="SMALL, ACID-SOLUBLE SPORE PROTEIN A"/>
    <property type="match status" value="1"/>
</dbReference>
<dbReference type="RefSeq" id="WP_152947620.1">
    <property type="nucleotide sequence ID" value="NZ_WHYR01000040.1"/>
</dbReference>